<protein>
    <submittedName>
        <fullName evidence="5">Alpha-hydroxy-acid oxidizing enzyme</fullName>
    </submittedName>
</protein>
<keyword evidence="2" id="KW-0560">Oxidoreductase</keyword>
<comment type="cofactor">
    <cofactor evidence="1">
        <name>FMN</name>
        <dbReference type="ChEBI" id="CHEBI:58210"/>
    </cofactor>
</comment>
<dbReference type="GO" id="GO:0005737">
    <property type="term" value="C:cytoplasm"/>
    <property type="evidence" value="ECO:0007669"/>
    <property type="project" value="UniProtKB-ARBA"/>
</dbReference>
<reference evidence="5 6" key="2">
    <citation type="submission" date="2018-06" db="EMBL/GenBank/DDBJ databases">
        <title>Metagenomic assembly of (sub)arctic Cyanobacteria and their associated microbiome from non-axenic cultures.</title>
        <authorList>
            <person name="Baurain D."/>
        </authorList>
    </citation>
    <scope>NUCLEOTIDE SEQUENCE [LARGE SCALE GENOMIC DNA]</scope>
    <source>
        <strain evidence="5">ULC066bin1</strain>
    </source>
</reference>
<reference evidence="5 6" key="1">
    <citation type="submission" date="2018-04" db="EMBL/GenBank/DDBJ databases">
        <authorList>
            <person name="Go L.Y."/>
            <person name="Mitchell J.A."/>
        </authorList>
    </citation>
    <scope>NUCLEOTIDE SEQUENCE [LARGE SCALE GENOMIC DNA]</scope>
    <source>
        <strain evidence="5">ULC066bin1</strain>
    </source>
</reference>
<dbReference type="PROSITE" id="PS51349">
    <property type="entry name" value="FMN_HYDROXY_ACID_DH_2"/>
    <property type="match status" value="1"/>
</dbReference>
<name>A0A2W4W1Z2_9CYAN</name>
<dbReference type="Pfam" id="PF01070">
    <property type="entry name" value="FMN_dh"/>
    <property type="match status" value="1"/>
</dbReference>
<dbReference type="Proteomes" id="UP000249467">
    <property type="component" value="Unassembled WGS sequence"/>
</dbReference>
<evidence type="ECO:0000313" key="5">
    <source>
        <dbReference type="EMBL" id="PZO36059.1"/>
    </source>
</evidence>
<gene>
    <name evidence="5" type="ORF">DCF19_22380</name>
</gene>
<evidence type="ECO:0000256" key="2">
    <source>
        <dbReference type="ARBA" id="ARBA00023002"/>
    </source>
</evidence>
<dbReference type="InterPro" id="IPR012133">
    <property type="entry name" value="Alpha-hydoxy_acid_DH_FMN"/>
</dbReference>
<dbReference type="PANTHER" id="PTHR10578">
    <property type="entry name" value="S -2-HYDROXY-ACID OXIDASE-RELATED"/>
    <property type="match status" value="1"/>
</dbReference>
<dbReference type="PANTHER" id="PTHR10578:SF149">
    <property type="entry name" value="2-HYDROXYACID OXIDASE 2"/>
    <property type="match status" value="1"/>
</dbReference>
<dbReference type="InterPro" id="IPR000262">
    <property type="entry name" value="FMN-dep_DH"/>
</dbReference>
<organism evidence="5 6">
    <name type="scientific">Pseudanabaena frigida</name>
    <dbReference type="NCBI Taxonomy" id="945775"/>
    <lineage>
        <taxon>Bacteria</taxon>
        <taxon>Bacillati</taxon>
        <taxon>Cyanobacteriota</taxon>
        <taxon>Cyanophyceae</taxon>
        <taxon>Pseudanabaenales</taxon>
        <taxon>Pseudanabaenaceae</taxon>
        <taxon>Pseudanabaena</taxon>
    </lineage>
</organism>
<dbReference type="AlphaFoldDB" id="A0A2W4W1Z2"/>
<dbReference type="CDD" id="cd02809">
    <property type="entry name" value="alpha_hydroxyacid_oxid_FMN"/>
    <property type="match status" value="1"/>
</dbReference>
<comment type="caution">
    <text evidence="5">The sequence shown here is derived from an EMBL/GenBank/DDBJ whole genome shotgun (WGS) entry which is preliminary data.</text>
</comment>
<dbReference type="InterPro" id="IPR013785">
    <property type="entry name" value="Aldolase_TIM"/>
</dbReference>
<comment type="similarity">
    <text evidence="3">Belongs to the FMN-dependent alpha-hydroxy acid dehydrogenase family.</text>
</comment>
<evidence type="ECO:0000256" key="3">
    <source>
        <dbReference type="ARBA" id="ARBA00024042"/>
    </source>
</evidence>
<sequence length="296" mass="32184">MSNNPNFQPLNLLEYESLASQHLSQMAFDYYASGAWDEVTLRDNRAAFDQFRLRPKMLVDVSKRNLTTTILGHILQFPLLIAPMAFQCLANPEGELATARAAAKAGVGMILSTLATKSIEEVAQASLNSSPSPLNWFQLYIHRDRGLTQALIERASSAGYKALCLTVDAPLLGRRERDQRNHFSLPSGMQLANISSSGLGISHSDTESDLFTYFAYQLDPSITWKDLEWVQSISPLPLVLKGILRADDAVRAVEAGAKAIIVSNHGGRQLDGAIASLNALSEVVDAVAGSVDVLVD</sequence>
<dbReference type="GO" id="GO:0010181">
    <property type="term" value="F:FMN binding"/>
    <property type="evidence" value="ECO:0007669"/>
    <property type="project" value="InterPro"/>
</dbReference>
<dbReference type="SUPFAM" id="SSF51395">
    <property type="entry name" value="FMN-linked oxidoreductases"/>
    <property type="match status" value="1"/>
</dbReference>
<dbReference type="PROSITE" id="PS00557">
    <property type="entry name" value="FMN_HYDROXY_ACID_DH_1"/>
    <property type="match status" value="1"/>
</dbReference>
<proteinExistence type="inferred from homology"/>
<dbReference type="Gene3D" id="3.20.20.70">
    <property type="entry name" value="Aldolase class I"/>
    <property type="match status" value="1"/>
</dbReference>
<dbReference type="InterPro" id="IPR008259">
    <property type="entry name" value="FMN_hydac_DH_AS"/>
</dbReference>
<dbReference type="FunFam" id="3.20.20.70:FF:000056">
    <property type="entry name" value="hydroxyacid oxidase 2"/>
    <property type="match status" value="1"/>
</dbReference>
<dbReference type="GO" id="GO:0001561">
    <property type="term" value="P:fatty acid alpha-oxidation"/>
    <property type="evidence" value="ECO:0007669"/>
    <property type="project" value="TreeGrafter"/>
</dbReference>
<feature type="domain" description="FMN hydroxy acid dehydrogenase" evidence="4">
    <location>
        <begin position="4"/>
        <end position="296"/>
    </location>
</feature>
<dbReference type="EMBL" id="QBML01000045">
    <property type="protein sequence ID" value="PZO36059.1"/>
    <property type="molecule type" value="Genomic_DNA"/>
</dbReference>
<accession>A0A2W4W1Z2</accession>
<dbReference type="GO" id="GO:0003973">
    <property type="term" value="F:(S)-2-hydroxy-acid oxidase activity"/>
    <property type="evidence" value="ECO:0007669"/>
    <property type="project" value="TreeGrafter"/>
</dbReference>
<evidence type="ECO:0000256" key="1">
    <source>
        <dbReference type="ARBA" id="ARBA00001917"/>
    </source>
</evidence>
<dbReference type="InterPro" id="IPR037396">
    <property type="entry name" value="FMN_HAD"/>
</dbReference>
<evidence type="ECO:0000259" key="4">
    <source>
        <dbReference type="PROSITE" id="PS51349"/>
    </source>
</evidence>
<evidence type="ECO:0000313" key="6">
    <source>
        <dbReference type="Proteomes" id="UP000249467"/>
    </source>
</evidence>